<feature type="domain" description="Reverse transcriptase RNase H-like" evidence="7">
    <location>
        <begin position="187"/>
        <end position="289"/>
    </location>
</feature>
<dbReference type="Pfam" id="PF17917">
    <property type="entry name" value="RT_RNaseH"/>
    <property type="match status" value="1"/>
</dbReference>
<dbReference type="Proteomes" id="UP000765509">
    <property type="component" value="Unassembled WGS sequence"/>
</dbReference>
<dbReference type="PANTHER" id="PTHR34072:SF52">
    <property type="entry name" value="RIBONUCLEASE H"/>
    <property type="match status" value="1"/>
</dbReference>
<evidence type="ECO:0000256" key="2">
    <source>
        <dbReference type="ARBA" id="ARBA00022695"/>
    </source>
</evidence>
<sequence>MVELPSFPSFEWDFLVIDTPKGEDLILGFDFLAHFDPFIDWRQGLFTFNADHKDYHDSSKSFSNGFSSAKSCAALVDEAFKEIQDVGEDISVSSLHLFFRNMNLPPSSYHDSLEELWDEEEEPEEIETMMKVVPSAYHQYLDVFSKVKAEKLPPHHACDHHIELEGSLPPTVSSTQRGFNHCSNPSLAPIVETDASDYALVSVLSQVSASGKHPIAFDSRKFLQEELNYEIHYKELLGIVWALKCCRAFLLSLSSSFEGLTDHSSLKYFMSSKILTCHQACWAEFLSEFHFSITYHPYSWIPFQILCHIGMMFTQKGGKISSPRNQLVIKK</sequence>
<dbReference type="OrthoDB" id="9950135at2759"/>
<keyword evidence="4" id="KW-0255">Endonuclease</keyword>
<evidence type="ECO:0000256" key="3">
    <source>
        <dbReference type="ARBA" id="ARBA00022722"/>
    </source>
</evidence>
<dbReference type="GO" id="GO:0016787">
    <property type="term" value="F:hydrolase activity"/>
    <property type="evidence" value="ECO:0007669"/>
    <property type="project" value="UniProtKB-KW"/>
</dbReference>
<dbReference type="CDD" id="cd09274">
    <property type="entry name" value="RNase_HI_RT_Ty3"/>
    <property type="match status" value="1"/>
</dbReference>
<dbReference type="AlphaFoldDB" id="A0A9Q3P4D6"/>
<dbReference type="SUPFAM" id="SSF56672">
    <property type="entry name" value="DNA/RNA polymerases"/>
    <property type="match status" value="1"/>
</dbReference>
<dbReference type="InterPro" id="IPR021109">
    <property type="entry name" value="Peptidase_aspartic_dom_sf"/>
</dbReference>
<keyword evidence="5" id="KW-0378">Hydrolase</keyword>
<organism evidence="8 9">
    <name type="scientific">Austropuccinia psidii MF-1</name>
    <dbReference type="NCBI Taxonomy" id="1389203"/>
    <lineage>
        <taxon>Eukaryota</taxon>
        <taxon>Fungi</taxon>
        <taxon>Dikarya</taxon>
        <taxon>Basidiomycota</taxon>
        <taxon>Pucciniomycotina</taxon>
        <taxon>Pucciniomycetes</taxon>
        <taxon>Pucciniales</taxon>
        <taxon>Sphaerophragmiaceae</taxon>
        <taxon>Austropuccinia</taxon>
    </lineage>
</organism>
<dbReference type="GO" id="GO:0003964">
    <property type="term" value="F:RNA-directed DNA polymerase activity"/>
    <property type="evidence" value="ECO:0007669"/>
    <property type="project" value="UniProtKB-KW"/>
</dbReference>
<evidence type="ECO:0000313" key="9">
    <source>
        <dbReference type="Proteomes" id="UP000765509"/>
    </source>
</evidence>
<dbReference type="InterPro" id="IPR043502">
    <property type="entry name" value="DNA/RNA_pol_sf"/>
</dbReference>
<keyword evidence="2" id="KW-0548">Nucleotidyltransferase</keyword>
<evidence type="ECO:0000256" key="4">
    <source>
        <dbReference type="ARBA" id="ARBA00022759"/>
    </source>
</evidence>
<evidence type="ECO:0000256" key="5">
    <source>
        <dbReference type="ARBA" id="ARBA00022801"/>
    </source>
</evidence>
<keyword evidence="6" id="KW-0695">RNA-directed DNA polymerase</keyword>
<gene>
    <name evidence="8" type="ORF">O181_088839</name>
</gene>
<dbReference type="GO" id="GO:0004519">
    <property type="term" value="F:endonuclease activity"/>
    <property type="evidence" value="ECO:0007669"/>
    <property type="project" value="UniProtKB-KW"/>
</dbReference>
<evidence type="ECO:0000256" key="1">
    <source>
        <dbReference type="ARBA" id="ARBA00022679"/>
    </source>
</evidence>
<protein>
    <recommendedName>
        <fullName evidence="7">Reverse transcriptase RNase H-like domain-containing protein</fullName>
    </recommendedName>
</protein>
<name>A0A9Q3P4D6_9BASI</name>
<keyword evidence="1" id="KW-0808">Transferase</keyword>
<accession>A0A9Q3P4D6</accession>
<keyword evidence="9" id="KW-1185">Reference proteome</keyword>
<evidence type="ECO:0000259" key="7">
    <source>
        <dbReference type="Pfam" id="PF17917"/>
    </source>
</evidence>
<comment type="caution">
    <text evidence="8">The sequence shown here is derived from an EMBL/GenBank/DDBJ whole genome shotgun (WGS) entry which is preliminary data.</text>
</comment>
<dbReference type="Gene3D" id="2.40.70.10">
    <property type="entry name" value="Acid Proteases"/>
    <property type="match status" value="1"/>
</dbReference>
<evidence type="ECO:0000256" key="6">
    <source>
        <dbReference type="ARBA" id="ARBA00022918"/>
    </source>
</evidence>
<dbReference type="EMBL" id="AVOT02054423">
    <property type="protein sequence ID" value="MBW0549124.1"/>
    <property type="molecule type" value="Genomic_DNA"/>
</dbReference>
<keyword evidence="3" id="KW-0540">Nuclease</keyword>
<dbReference type="InterPro" id="IPR041373">
    <property type="entry name" value="RT_RNaseH"/>
</dbReference>
<reference evidence="8" key="1">
    <citation type="submission" date="2021-03" db="EMBL/GenBank/DDBJ databases">
        <title>Draft genome sequence of rust myrtle Austropuccinia psidii MF-1, a brazilian biotype.</title>
        <authorList>
            <person name="Quecine M.C."/>
            <person name="Pachon D.M.R."/>
            <person name="Bonatelli M.L."/>
            <person name="Correr F.H."/>
            <person name="Franceschini L.M."/>
            <person name="Leite T.F."/>
            <person name="Margarido G.R.A."/>
            <person name="Almeida C.A."/>
            <person name="Ferrarezi J.A."/>
            <person name="Labate C.A."/>
        </authorList>
    </citation>
    <scope>NUCLEOTIDE SEQUENCE</scope>
    <source>
        <strain evidence="8">MF-1</strain>
    </source>
</reference>
<proteinExistence type="predicted"/>
<evidence type="ECO:0000313" key="8">
    <source>
        <dbReference type="EMBL" id="MBW0549124.1"/>
    </source>
</evidence>
<dbReference type="PANTHER" id="PTHR34072">
    <property type="entry name" value="ENZYMATIC POLYPROTEIN-RELATED"/>
    <property type="match status" value="1"/>
</dbReference>